<sequence>MTWGYDSTVVKGVATPVDKSNIFAHARDLLYALDRERPPGRPLIFVTHSLGGIVVKEMLRRSETSEEKSVQDIVESTQAVVFLGTPHRRSAELAALGDVWRHYNFRVKTFQEALGFSGVDIGPLNEKVVPDSSSSLDDLREHAETIHANHMNIVRFTDESDPGYRKVGGEIKRLVGFVVARSKYTNEEITGCMQSLSFRDLGARQHYIKDACENTCNWLFDTSTYRIWYRRQPLSDHCGLFWLRGKPGSGSRP</sequence>
<name>U1G9V9_ENDPU</name>
<evidence type="ECO:0000256" key="6">
    <source>
        <dbReference type="ARBA" id="ARBA00023136"/>
    </source>
</evidence>
<evidence type="ECO:0000256" key="1">
    <source>
        <dbReference type="ARBA" id="ARBA00004173"/>
    </source>
</evidence>
<dbReference type="PANTHER" id="PTHR48182:SF2">
    <property type="entry name" value="PROTEIN SERAC1"/>
    <property type="match status" value="1"/>
</dbReference>
<dbReference type="OrthoDB" id="427518at2759"/>
<dbReference type="Gene3D" id="3.40.50.1820">
    <property type="entry name" value="alpha/beta hydrolase"/>
    <property type="match status" value="1"/>
</dbReference>
<evidence type="ECO:0000313" key="7">
    <source>
        <dbReference type="EMBL" id="ERF68793.1"/>
    </source>
</evidence>
<dbReference type="eggNOG" id="KOG4177">
    <property type="taxonomic scope" value="Eukaryota"/>
</dbReference>
<proteinExistence type="predicted"/>
<keyword evidence="6" id="KW-0472">Membrane</keyword>
<keyword evidence="5" id="KW-0496">Mitochondrion</keyword>
<dbReference type="InterPro" id="IPR052374">
    <property type="entry name" value="SERAC1"/>
</dbReference>
<dbReference type="GO" id="GO:0005783">
    <property type="term" value="C:endoplasmic reticulum"/>
    <property type="evidence" value="ECO:0007669"/>
    <property type="project" value="UniProtKB-SubCell"/>
</dbReference>
<organism evidence="7 8">
    <name type="scientific">Endocarpon pusillum (strain Z07020 / HMAS-L-300199)</name>
    <name type="common">Lichen-forming fungus</name>
    <dbReference type="NCBI Taxonomy" id="1263415"/>
    <lineage>
        <taxon>Eukaryota</taxon>
        <taxon>Fungi</taxon>
        <taxon>Dikarya</taxon>
        <taxon>Ascomycota</taxon>
        <taxon>Pezizomycotina</taxon>
        <taxon>Eurotiomycetes</taxon>
        <taxon>Chaetothyriomycetidae</taxon>
        <taxon>Verrucariales</taxon>
        <taxon>Verrucariaceae</taxon>
        <taxon>Endocarpon</taxon>
    </lineage>
</organism>
<evidence type="ECO:0000256" key="4">
    <source>
        <dbReference type="ARBA" id="ARBA00022824"/>
    </source>
</evidence>
<gene>
    <name evidence="7" type="ORF">EPUS_06237</name>
</gene>
<keyword evidence="4" id="KW-0256">Endoplasmic reticulum</keyword>
<dbReference type="GO" id="GO:0005739">
    <property type="term" value="C:mitochondrion"/>
    <property type="evidence" value="ECO:0007669"/>
    <property type="project" value="UniProtKB-SubCell"/>
</dbReference>
<evidence type="ECO:0000256" key="2">
    <source>
        <dbReference type="ARBA" id="ARBA00004240"/>
    </source>
</evidence>
<keyword evidence="8" id="KW-1185">Reference proteome</keyword>
<dbReference type="GeneID" id="19241181"/>
<dbReference type="AlphaFoldDB" id="U1G9V9"/>
<dbReference type="GO" id="GO:0016020">
    <property type="term" value="C:membrane"/>
    <property type="evidence" value="ECO:0007669"/>
    <property type="project" value="UniProtKB-SubCell"/>
</dbReference>
<dbReference type="PANTHER" id="PTHR48182">
    <property type="entry name" value="PROTEIN SERAC1"/>
    <property type="match status" value="1"/>
</dbReference>
<comment type="subcellular location">
    <subcellularLocation>
        <location evidence="2">Endoplasmic reticulum</location>
    </subcellularLocation>
    <subcellularLocation>
        <location evidence="3">Membrane</location>
    </subcellularLocation>
    <subcellularLocation>
        <location evidence="1">Mitochondrion</location>
    </subcellularLocation>
</comment>
<evidence type="ECO:0000256" key="3">
    <source>
        <dbReference type="ARBA" id="ARBA00004370"/>
    </source>
</evidence>
<evidence type="ECO:0000256" key="5">
    <source>
        <dbReference type="ARBA" id="ARBA00023128"/>
    </source>
</evidence>
<accession>U1G9V9</accession>
<dbReference type="EMBL" id="KE721493">
    <property type="protein sequence ID" value="ERF68793.1"/>
    <property type="molecule type" value="Genomic_DNA"/>
</dbReference>
<dbReference type="InterPro" id="IPR029058">
    <property type="entry name" value="AB_hydrolase_fold"/>
</dbReference>
<evidence type="ECO:0008006" key="9">
    <source>
        <dbReference type="Google" id="ProtNLM"/>
    </source>
</evidence>
<evidence type="ECO:0000313" key="8">
    <source>
        <dbReference type="Proteomes" id="UP000019373"/>
    </source>
</evidence>
<dbReference type="Proteomes" id="UP000019373">
    <property type="component" value="Unassembled WGS sequence"/>
</dbReference>
<reference evidence="8" key="1">
    <citation type="journal article" date="2014" name="BMC Genomics">
        <title>Genome characteristics reveal the impact of lichenization on lichen-forming fungus Endocarpon pusillum Hedwig (Verrucariales, Ascomycota).</title>
        <authorList>
            <person name="Wang Y.-Y."/>
            <person name="Liu B."/>
            <person name="Zhang X.-Y."/>
            <person name="Zhou Q.-M."/>
            <person name="Zhang T."/>
            <person name="Li H."/>
            <person name="Yu Y.-F."/>
            <person name="Zhang X.-L."/>
            <person name="Hao X.-Y."/>
            <person name="Wang M."/>
            <person name="Wang L."/>
            <person name="Wei J.-C."/>
        </authorList>
    </citation>
    <scope>NUCLEOTIDE SEQUENCE [LARGE SCALE GENOMIC DNA]</scope>
    <source>
        <strain evidence="8">Z07020 / HMAS-L-300199</strain>
    </source>
</reference>
<protein>
    <recommendedName>
        <fullName evidence="9">DUF676 domain-containing protein</fullName>
    </recommendedName>
</protein>
<dbReference type="HOGENOM" id="CLU_1098501_0_0_1"/>
<dbReference type="SUPFAM" id="SSF53474">
    <property type="entry name" value="alpha/beta-Hydrolases"/>
    <property type="match status" value="1"/>
</dbReference>
<dbReference type="RefSeq" id="XP_007805530.1">
    <property type="nucleotide sequence ID" value="XM_007807339.1"/>
</dbReference>